<keyword evidence="3" id="KW-1185">Reference proteome</keyword>
<protein>
    <submittedName>
        <fullName evidence="2">Uncharacterized protein</fullName>
    </submittedName>
</protein>
<reference evidence="2" key="1">
    <citation type="submission" date="2023-01" db="EMBL/GenBank/DDBJ databases">
        <title>Genome assembly of the deep-sea coral Lophelia pertusa.</title>
        <authorList>
            <person name="Herrera S."/>
            <person name="Cordes E."/>
        </authorList>
    </citation>
    <scope>NUCLEOTIDE SEQUENCE</scope>
    <source>
        <strain evidence="2">USNM1676648</strain>
        <tissue evidence="2">Polyp</tissue>
    </source>
</reference>
<feature type="signal peptide" evidence="1">
    <location>
        <begin position="1"/>
        <end position="23"/>
    </location>
</feature>
<comment type="caution">
    <text evidence="2">The sequence shown here is derived from an EMBL/GenBank/DDBJ whole genome shotgun (WGS) entry which is preliminary data.</text>
</comment>
<dbReference type="AlphaFoldDB" id="A0A9X0CYF5"/>
<evidence type="ECO:0000313" key="2">
    <source>
        <dbReference type="EMBL" id="KAJ7378059.1"/>
    </source>
</evidence>
<gene>
    <name evidence="2" type="ORF">OS493_024721</name>
</gene>
<organism evidence="2 3">
    <name type="scientific">Desmophyllum pertusum</name>
    <dbReference type="NCBI Taxonomy" id="174260"/>
    <lineage>
        <taxon>Eukaryota</taxon>
        <taxon>Metazoa</taxon>
        <taxon>Cnidaria</taxon>
        <taxon>Anthozoa</taxon>
        <taxon>Hexacorallia</taxon>
        <taxon>Scleractinia</taxon>
        <taxon>Caryophylliina</taxon>
        <taxon>Caryophylliidae</taxon>
        <taxon>Desmophyllum</taxon>
    </lineage>
</organism>
<keyword evidence="1" id="KW-0732">Signal</keyword>
<dbReference type="EMBL" id="MU826369">
    <property type="protein sequence ID" value="KAJ7378059.1"/>
    <property type="molecule type" value="Genomic_DNA"/>
</dbReference>
<evidence type="ECO:0000256" key="1">
    <source>
        <dbReference type="SAM" id="SignalP"/>
    </source>
</evidence>
<name>A0A9X0CYF5_9CNID</name>
<dbReference type="Proteomes" id="UP001163046">
    <property type="component" value="Unassembled WGS sequence"/>
</dbReference>
<feature type="chain" id="PRO_5040892892" evidence="1">
    <location>
        <begin position="24"/>
        <end position="79"/>
    </location>
</feature>
<proteinExistence type="predicted"/>
<accession>A0A9X0CYF5</accession>
<sequence>MDSRTLIFLAGILVSAFISENEAVISYGLGNQPKPKPTRKTLKAARGVYKDENSFDQERTIRDMCVAMREVCQRENTNQ</sequence>
<evidence type="ECO:0000313" key="3">
    <source>
        <dbReference type="Proteomes" id="UP001163046"/>
    </source>
</evidence>